<proteinExistence type="predicted"/>
<comment type="caution">
    <text evidence="1">The sequence shown here is derived from an EMBL/GenBank/DDBJ whole genome shotgun (WGS) entry which is preliminary data.</text>
</comment>
<dbReference type="RefSeq" id="WP_135670330.1">
    <property type="nucleotide sequence ID" value="NZ_RQGN01000036.1"/>
</dbReference>
<reference evidence="1 2" key="1">
    <citation type="journal article" date="2019" name="PLoS Negl. Trop. Dis.">
        <title>Revisiting the worldwide diversity of Leptospira species in the environment.</title>
        <authorList>
            <person name="Vincent A.T."/>
            <person name="Schiettekatte O."/>
            <person name="Bourhy P."/>
            <person name="Veyrier F.J."/>
            <person name="Picardeau M."/>
        </authorList>
    </citation>
    <scope>NUCLEOTIDE SEQUENCE [LARGE SCALE GENOMIC DNA]</scope>
    <source>
        <strain evidence="1 2">201702444</strain>
    </source>
</reference>
<accession>A0A5F2BK88</accession>
<evidence type="ECO:0000313" key="1">
    <source>
        <dbReference type="EMBL" id="TGM05989.1"/>
    </source>
</evidence>
<organism evidence="1 2">
    <name type="scientific">Leptospira barantonii</name>
    <dbReference type="NCBI Taxonomy" id="2023184"/>
    <lineage>
        <taxon>Bacteria</taxon>
        <taxon>Pseudomonadati</taxon>
        <taxon>Spirochaetota</taxon>
        <taxon>Spirochaetia</taxon>
        <taxon>Leptospirales</taxon>
        <taxon>Leptospiraceae</taxon>
        <taxon>Leptospira</taxon>
    </lineage>
</organism>
<dbReference type="OrthoDB" id="342547at2"/>
<dbReference type="AlphaFoldDB" id="A0A5F2BK88"/>
<evidence type="ECO:0000313" key="2">
    <source>
        <dbReference type="Proteomes" id="UP000298429"/>
    </source>
</evidence>
<gene>
    <name evidence="1" type="ORF">EHQ76_06900</name>
</gene>
<dbReference type="EMBL" id="RQGN01000036">
    <property type="protein sequence ID" value="TGM05989.1"/>
    <property type="molecule type" value="Genomic_DNA"/>
</dbReference>
<name>A0A5F2BK88_9LEPT</name>
<protein>
    <submittedName>
        <fullName evidence="1">Uncharacterized protein</fullName>
    </submittedName>
</protein>
<dbReference type="Proteomes" id="UP000298429">
    <property type="component" value="Unassembled WGS sequence"/>
</dbReference>
<sequence>MPEILIPISNNEVKVYYQSPFQKVTAEDLNRLSGAEATHSIVPSLLSAILATIGRDAETAIGFDLHLENASTIRVSSGIIIRPDSVYIVPELVLSPSAGSLEGIFEINLSQSLSDTKAVPVFNTVTERFQPQAKPTRKSFTSQVFEQWTPVSGLPPVTQNRLGLLSYRKSGVNGPVTTISRILPVYDPHLIGIDVDLDPGILENDSLADAINWIYNHFENKDFIKTTPSPGFDDANFRVRIQGNYAYWSKDEGGHWLPFA</sequence>